<comment type="similarity">
    <text evidence="1">Belongs to the EF-1-beta/EF-1-delta family.</text>
</comment>
<dbReference type="GO" id="GO:0005829">
    <property type="term" value="C:cytosol"/>
    <property type="evidence" value="ECO:0007669"/>
    <property type="project" value="TreeGrafter"/>
</dbReference>
<dbReference type="SMART" id="SM00888">
    <property type="entry name" value="EF1_GNE"/>
    <property type="match status" value="1"/>
</dbReference>
<evidence type="ECO:0000313" key="6">
    <source>
        <dbReference type="Proteomes" id="UP000244803"/>
    </source>
</evidence>
<evidence type="ECO:0000313" key="5">
    <source>
        <dbReference type="EMBL" id="UKJ88430.1"/>
    </source>
</evidence>
<dbReference type="InterPro" id="IPR014717">
    <property type="entry name" value="Transl_elong_EF1B/ribsomal_bS6"/>
</dbReference>
<feature type="domain" description="Translation elongation factor EF1B beta/delta subunit guanine nucleotide exchange" evidence="4">
    <location>
        <begin position="129"/>
        <end position="241"/>
    </location>
</feature>
<dbReference type="SUPFAM" id="SSF47616">
    <property type="entry name" value="GST C-terminal domain-like"/>
    <property type="match status" value="1"/>
</dbReference>
<name>A0A976M4V2_THEOR</name>
<proteinExistence type="inferred from homology"/>
<dbReference type="PANTHER" id="PTHR11595">
    <property type="entry name" value="EF-HAND AND COILED-COIL DOMAIN-CONTAINING FAMILY MEMBER"/>
    <property type="match status" value="1"/>
</dbReference>
<dbReference type="CDD" id="cd00292">
    <property type="entry name" value="EF1B"/>
    <property type="match status" value="1"/>
</dbReference>
<evidence type="ECO:0000259" key="4">
    <source>
        <dbReference type="SMART" id="SM00888"/>
    </source>
</evidence>
<dbReference type="InterPro" id="IPR014038">
    <property type="entry name" value="EF1B_bsu/dsu_GNE"/>
</dbReference>
<dbReference type="EMBL" id="CP056065">
    <property type="protein sequence ID" value="UKJ88430.1"/>
    <property type="molecule type" value="Genomic_DNA"/>
</dbReference>
<gene>
    <name evidence="5" type="ORF">MACJ_000874</name>
</gene>
<evidence type="ECO:0000256" key="1">
    <source>
        <dbReference type="ARBA" id="ARBA00007411"/>
    </source>
</evidence>
<dbReference type="GO" id="GO:0003746">
    <property type="term" value="F:translation elongation factor activity"/>
    <property type="evidence" value="ECO:0007669"/>
    <property type="project" value="UniProtKB-KW"/>
</dbReference>
<dbReference type="AlphaFoldDB" id="A0A976M4V2"/>
<dbReference type="SUPFAM" id="SSF54984">
    <property type="entry name" value="eEF-1beta-like"/>
    <property type="match status" value="1"/>
</dbReference>
<dbReference type="GO" id="GO:0005085">
    <property type="term" value="F:guanyl-nucleotide exchange factor activity"/>
    <property type="evidence" value="ECO:0007669"/>
    <property type="project" value="TreeGrafter"/>
</dbReference>
<protein>
    <submittedName>
        <fullName evidence="5">Translation elongation factor E1-F beta</fullName>
    </submittedName>
</protein>
<reference evidence="5" key="1">
    <citation type="submission" date="2022-07" db="EMBL/GenBank/DDBJ databases">
        <title>Evaluation of T. orientalis genome assembly methods using nanopore sequencing and analysis of variation between genomes.</title>
        <authorList>
            <person name="Yam J."/>
            <person name="Micallef M.L."/>
            <person name="Liu M."/>
            <person name="Djordjevic S.P."/>
            <person name="Bogema D.R."/>
            <person name="Jenkins C."/>
        </authorList>
    </citation>
    <scope>NUCLEOTIDE SEQUENCE</scope>
    <source>
        <strain evidence="5">Fish Creek</strain>
    </source>
</reference>
<dbReference type="InterPro" id="IPR036282">
    <property type="entry name" value="Glutathione-S-Trfase_C_sf"/>
</dbReference>
<sequence>MADVKLNFDLLGKPEGLADLDKYLSYHSFVGGVKNATTDDVAVFNKLGNTPSETAYPNIYRWYLHVKSWHKNPPSDLPKGHFKVDEPKKADDDLDLFGDAGDDEDDGDSLKKKMEAMKAAKTKKKPVNKSSLVLHIEPASVDVDLDNVLRLVKDLKVEGLTWGEASTRIPLAFGIEKLQVMCTIVDDLVNTNELVEMIESLGLTEDQKKLKEERDEDEDYYSDDEVLGLVQSATIVSFNKL</sequence>
<keyword evidence="2 5" id="KW-0251">Elongation factor</keyword>
<dbReference type="GO" id="GO:0005853">
    <property type="term" value="C:eukaryotic translation elongation factor 1 complex"/>
    <property type="evidence" value="ECO:0007669"/>
    <property type="project" value="InterPro"/>
</dbReference>
<evidence type="ECO:0000256" key="2">
    <source>
        <dbReference type="ARBA" id="ARBA00022768"/>
    </source>
</evidence>
<dbReference type="OrthoDB" id="331763at2759"/>
<keyword evidence="3" id="KW-0648">Protein biosynthesis</keyword>
<organism evidence="5 6">
    <name type="scientific">Theileria orientalis</name>
    <dbReference type="NCBI Taxonomy" id="68886"/>
    <lineage>
        <taxon>Eukaryota</taxon>
        <taxon>Sar</taxon>
        <taxon>Alveolata</taxon>
        <taxon>Apicomplexa</taxon>
        <taxon>Aconoidasida</taxon>
        <taxon>Piroplasmida</taxon>
        <taxon>Theileriidae</taxon>
        <taxon>Theileria</taxon>
    </lineage>
</organism>
<dbReference type="Pfam" id="PF00736">
    <property type="entry name" value="EF1_GNE"/>
    <property type="match status" value="1"/>
</dbReference>
<evidence type="ECO:0000256" key="3">
    <source>
        <dbReference type="ARBA" id="ARBA00022917"/>
    </source>
</evidence>
<dbReference type="PANTHER" id="PTHR11595:SF21">
    <property type="entry name" value="ELONGATION FACTOR 1-BETA"/>
    <property type="match status" value="1"/>
</dbReference>
<dbReference type="InterPro" id="IPR049720">
    <property type="entry name" value="EF1B_bsu/dsu"/>
</dbReference>
<dbReference type="Gene3D" id="3.30.70.60">
    <property type="match status" value="1"/>
</dbReference>
<accession>A0A976M4V2</accession>
<dbReference type="Proteomes" id="UP000244803">
    <property type="component" value="Chromosome 1"/>
</dbReference>
<dbReference type="InterPro" id="IPR036219">
    <property type="entry name" value="eEF-1beta-like_sf"/>
</dbReference>